<dbReference type="Proteomes" id="UP001596380">
    <property type="component" value="Unassembled WGS sequence"/>
</dbReference>
<reference evidence="2" key="1">
    <citation type="journal article" date="2019" name="Int. J. Syst. Evol. Microbiol.">
        <title>The Global Catalogue of Microorganisms (GCM) 10K type strain sequencing project: providing services to taxonomists for standard genome sequencing and annotation.</title>
        <authorList>
            <consortium name="The Broad Institute Genomics Platform"/>
            <consortium name="The Broad Institute Genome Sequencing Center for Infectious Disease"/>
            <person name="Wu L."/>
            <person name="Ma J."/>
        </authorList>
    </citation>
    <scope>NUCLEOTIDE SEQUENCE [LARGE SCALE GENOMIC DNA]</scope>
    <source>
        <strain evidence="2">JCM 3369</strain>
    </source>
</reference>
<dbReference type="Pfam" id="PF05331">
    <property type="entry name" value="DUF742"/>
    <property type="match status" value="1"/>
</dbReference>
<name>A0ABW2CLK1_9ACTN</name>
<proteinExistence type="predicted"/>
<comment type="caution">
    <text evidence="1">The sequence shown here is derived from an EMBL/GenBank/DDBJ whole genome shotgun (WGS) entry which is preliminary data.</text>
</comment>
<organism evidence="1 2">
    <name type="scientific">Actinomadura yumaensis</name>
    <dbReference type="NCBI Taxonomy" id="111807"/>
    <lineage>
        <taxon>Bacteria</taxon>
        <taxon>Bacillati</taxon>
        <taxon>Actinomycetota</taxon>
        <taxon>Actinomycetes</taxon>
        <taxon>Streptosporangiales</taxon>
        <taxon>Thermomonosporaceae</taxon>
        <taxon>Actinomadura</taxon>
    </lineage>
</organism>
<keyword evidence="2" id="KW-1185">Reference proteome</keyword>
<gene>
    <name evidence="1" type="ORF">ACFQKB_20500</name>
</gene>
<dbReference type="InterPro" id="IPR007995">
    <property type="entry name" value="DUF742"/>
</dbReference>
<dbReference type="PANTHER" id="PTHR36221">
    <property type="entry name" value="DUF742 DOMAIN-CONTAINING PROTEIN"/>
    <property type="match status" value="1"/>
</dbReference>
<dbReference type="EMBL" id="JBHSXS010000011">
    <property type="protein sequence ID" value="MFC6882145.1"/>
    <property type="molecule type" value="Genomic_DNA"/>
</dbReference>
<evidence type="ECO:0000313" key="1">
    <source>
        <dbReference type="EMBL" id="MFC6882145.1"/>
    </source>
</evidence>
<dbReference type="PANTHER" id="PTHR36221:SF1">
    <property type="entry name" value="DUF742 DOMAIN-CONTAINING PROTEIN"/>
    <property type="match status" value="1"/>
</dbReference>
<evidence type="ECO:0000313" key="2">
    <source>
        <dbReference type="Proteomes" id="UP001596380"/>
    </source>
</evidence>
<dbReference type="RefSeq" id="WP_160825026.1">
    <property type="nucleotide sequence ID" value="NZ_JBHSXE010000001.1"/>
</dbReference>
<sequence length="120" mass="12375">MTDGTAGEYRDTPLRPYVLTGGRAGPADTALGVDTLLKAMPHATPLPLSATPQSRALLRLCGGGVLSVAEAAAHLVLPVSVVRILVGDLVATGHLQAHAGSFSEPSMELLKEVLDGLRDL</sequence>
<accession>A0ABW2CLK1</accession>
<protein>
    <submittedName>
        <fullName evidence="1">DUF742 domain-containing protein</fullName>
    </submittedName>
</protein>